<comment type="caution">
    <text evidence="3">The sequence shown here is derived from an EMBL/GenBank/DDBJ whole genome shotgun (WGS) entry which is preliminary data.</text>
</comment>
<dbReference type="RefSeq" id="WP_105803920.1">
    <property type="nucleotide sequence ID" value="NZ_MWZD01000008.1"/>
</dbReference>
<reference evidence="3 4" key="1">
    <citation type="journal article" date="2017" name="New Microbes New Infect">
        <title>Genome sequence of 'Leucobacter massiliensis' sp. nov. isolated from human pharynx after travel to the 2014 Hajj.</title>
        <authorList>
            <person name="Leangapichart T."/>
            <person name="Gautret P."/>
            <person name="Nguyen T.T."/>
            <person name="Armstrong N."/>
            <person name="Rolain J.M."/>
        </authorList>
    </citation>
    <scope>NUCLEOTIDE SEQUENCE [LARGE SCALE GENOMIC DNA]</scope>
    <source>
        <strain evidence="3 4">122RC15</strain>
    </source>
</reference>
<dbReference type="Proteomes" id="UP000238650">
    <property type="component" value="Unassembled WGS sequence"/>
</dbReference>
<feature type="compositionally biased region" description="Low complexity" evidence="1">
    <location>
        <begin position="235"/>
        <end position="248"/>
    </location>
</feature>
<evidence type="ECO:0000259" key="2">
    <source>
        <dbReference type="PROSITE" id="PS50056"/>
    </source>
</evidence>
<gene>
    <name evidence="3" type="ORF">B4915_00570</name>
</gene>
<feature type="domain" description="Tyrosine specific protein phosphatases" evidence="2">
    <location>
        <begin position="95"/>
        <end position="159"/>
    </location>
</feature>
<evidence type="ECO:0000313" key="4">
    <source>
        <dbReference type="Proteomes" id="UP000238650"/>
    </source>
</evidence>
<name>A0A2S9QSM1_9MICO</name>
<dbReference type="EMBL" id="MWZD01000008">
    <property type="protein sequence ID" value="PRI12594.1"/>
    <property type="molecule type" value="Genomic_DNA"/>
</dbReference>
<dbReference type="PROSITE" id="PS00383">
    <property type="entry name" value="TYR_PHOSPHATASE_1"/>
    <property type="match status" value="1"/>
</dbReference>
<dbReference type="AlphaFoldDB" id="A0A2S9QSM1"/>
<dbReference type="GO" id="GO:0004721">
    <property type="term" value="F:phosphoprotein phosphatase activity"/>
    <property type="evidence" value="ECO:0007669"/>
    <property type="project" value="InterPro"/>
</dbReference>
<dbReference type="OrthoDB" id="1188001at2"/>
<dbReference type="InterPro" id="IPR029021">
    <property type="entry name" value="Prot-tyrosine_phosphatase-like"/>
</dbReference>
<protein>
    <recommendedName>
        <fullName evidence="2">Tyrosine specific protein phosphatases domain-containing protein</fullName>
    </recommendedName>
</protein>
<evidence type="ECO:0000313" key="3">
    <source>
        <dbReference type="EMBL" id="PRI12594.1"/>
    </source>
</evidence>
<dbReference type="InterPro" id="IPR026893">
    <property type="entry name" value="Tyr/Ser_Pase_IphP-type"/>
</dbReference>
<sequence length="248" mass="25973">MQLIRLDGSYNARGIGAPERPWLVRSAALDGLTASGERTLRGLGVDLVIDLREPQEHGARAHGLAVRELPLYGEAPPRAGTLEDVYARLIRDRGERLAAAVAAIAEHPGTVAVHCTAGKDRTGLVVALARLAAGEARAEILADYAASGVAVRAARSALVADQIAPLRLSREARREAERLHLDSPAAALGLALEQLDALGGAERYLLRHGATPAQLAELAARAAEAASHAAPDRPVPAARAARTAEPVR</sequence>
<accession>A0A2S9QSM1</accession>
<dbReference type="Pfam" id="PF13350">
    <property type="entry name" value="Y_phosphatase3"/>
    <property type="match status" value="1"/>
</dbReference>
<organism evidence="3 4">
    <name type="scientific">Leucobacter massiliensis</name>
    <dbReference type="NCBI Taxonomy" id="1686285"/>
    <lineage>
        <taxon>Bacteria</taxon>
        <taxon>Bacillati</taxon>
        <taxon>Actinomycetota</taxon>
        <taxon>Actinomycetes</taxon>
        <taxon>Micrococcales</taxon>
        <taxon>Microbacteriaceae</taxon>
        <taxon>Leucobacter</taxon>
    </lineage>
</organism>
<proteinExistence type="predicted"/>
<keyword evidence="4" id="KW-1185">Reference proteome</keyword>
<dbReference type="PROSITE" id="PS50056">
    <property type="entry name" value="TYR_PHOSPHATASE_2"/>
    <property type="match status" value="1"/>
</dbReference>
<dbReference type="InterPro" id="IPR000387">
    <property type="entry name" value="Tyr_Pase_dom"/>
</dbReference>
<dbReference type="SUPFAM" id="SSF52799">
    <property type="entry name" value="(Phosphotyrosine protein) phosphatases II"/>
    <property type="match status" value="1"/>
</dbReference>
<evidence type="ECO:0000256" key="1">
    <source>
        <dbReference type="SAM" id="MobiDB-lite"/>
    </source>
</evidence>
<dbReference type="InterPro" id="IPR016130">
    <property type="entry name" value="Tyr_Pase_AS"/>
</dbReference>
<dbReference type="Gene3D" id="3.90.190.10">
    <property type="entry name" value="Protein tyrosine phosphatase superfamily"/>
    <property type="match status" value="1"/>
</dbReference>
<feature type="region of interest" description="Disordered" evidence="1">
    <location>
        <begin position="226"/>
        <end position="248"/>
    </location>
</feature>